<dbReference type="SUPFAM" id="SSF50129">
    <property type="entry name" value="GroES-like"/>
    <property type="match status" value="1"/>
</dbReference>
<dbReference type="Gene3D" id="3.40.50.720">
    <property type="entry name" value="NAD(P)-binding Rossmann-like Domain"/>
    <property type="match status" value="1"/>
</dbReference>
<dbReference type="Pfam" id="PF08240">
    <property type="entry name" value="ADH_N"/>
    <property type="match status" value="1"/>
</dbReference>
<dbReference type="RefSeq" id="WP_204991326.1">
    <property type="nucleotide sequence ID" value="NZ_JBBGZA010000001.1"/>
</dbReference>
<dbReference type="SMART" id="SM00829">
    <property type="entry name" value="PKS_ER"/>
    <property type="match status" value="1"/>
</dbReference>
<evidence type="ECO:0000256" key="1">
    <source>
        <dbReference type="ARBA" id="ARBA00022857"/>
    </source>
</evidence>
<name>A0ABU8Q5H9_9SPHN</name>
<dbReference type="GO" id="GO:0016491">
    <property type="term" value="F:oxidoreductase activity"/>
    <property type="evidence" value="ECO:0007669"/>
    <property type="project" value="UniProtKB-KW"/>
</dbReference>
<dbReference type="InterPro" id="IPR020843">
    <property type="entry name" value="ER"/>
</dbReference>
<dbReference type="PANTHER" id="PTHR44154:SF1">
    <property type="entry name" value="QUINONE OXIDOREDUCTASE"/>
    <property type="match status" value="1"/>
</dbReference>
<dbReference type="InterPro" id="IPR013154">
    <property type="entry name" value="ADH-like_N"/>
</dbReference>
<reference evidence="3 4" key="1">
    <citation type="submission" date="2023-12" db="EMBL/GenBank/DDBJ databases">
        <title>Gut-associated functions are favored during microbiome assembly across C. elegans life.</title>
        <authorList>
            <person name="Zimmermann J."/>
        </authorList>
    </citation>
    <scope>NUCLEOTIDE SEQUENCE [LARGE SCALE GENOMIC DNA]</scope>
    <source>
        <strain evidence="3 4">JUb134</strain>
    </source>
</reference>
<evidence type="ECO:0000259" key="2">
    <source>
        <dbReference type="SMART" id="SM00829"/>
    </source>
</evidence>
<evidence type="ECO:0000313" key="3">
    <source>
        <dbReference type="EMBL" id="MEJ5094157.1"/>
    </source>
</evidence>
<dbReference type="InterPro" id="IPR011032">
    <property type="entry name" value="GroES-like_sf"/>
</dbReference>
<dbReference type="PANTHER" id="PTHR44154">
    <property type="entry name" value="QUINONE OXIDOREDUCTASE"/>
    <property type="match status" value="1"/>
</dbReference>
<dbReference type="EMBL" id="JBBGZA010000001">
    <property type="protein sequence ID" value="MEJ5094157.1"/>
    <property type="molecule type" value="Genomic_DNA"/>
</dbReference>
<dbReference type="InterPro" id="IPR036291">
    <property type="entry name" value="NAD(P)-bd_dom_sf"/>
</dbReference>
<dbReference type="CDD" id="cd05289">
    <property type="entry name" value="MDR_like_2"/>
    <property type="match status" value="1"/>
</dbReference>
<dbReference type="InterPro" id="IPR051603">
    <property type="entry name" value="Zinc-ADH_QOR/CCCR"/>
</dbReference>
<proteinExistence type="predicted"/>
<organism evidence="3 4">
    <name type="scientific">Sphingomonas molluscorum</name>
    <dbReference type="NCBI Taxonomy" id="418184"/>
    <lineage>
        <taxon>Bacteria</taxon>
        <taxon>Pseudomonadati</taxon>
        <taxon>Pseudomonadota</taxon>
        <taxon>Alphaproteobacteria</taxon>
        <taxon>Sphingomonadales</taxon>
        <taxon>Sphingomonadaceae</taxon>
        <taxon>Sphingomonas</taxon>
    </lineage>
</organism>
<dbReference type="SUPFAM" id="SSF51735">
    <property type="entry name" value="NAD(P)-binding Rossmann-fold domains"/>
    <property type="match status" value="1"/>
</dbReference>
<dbReference type="Pfam" id="PF13602">
    <property type="entry name" value="ADH_zinc_N_2"/>
    <property type="match status" value="1"/>
</dbReference>
<accession>A0ABU8Q5H9</accession>
<dbReference type="EC" id="1.-.-.-" evidence="3"/>
<sequence>MSDDEHATMRSLRFHRYGQWSDVLRLEEAPVPQPGANQIRVRVRACALNPMDWVLCLGVMPGPLPGGVGLDVSGTVDAVGEGVTNVRVGDRVFGVPDYMSYSTAGAADQVVLAVWELVPEGLDFVEAAALPMAVETAVRSLDLLGLSAGQTILINGGGTMVGFAAVQIALMRGAHAITTAGRTFAERLRDLGAKVTSYGDGMVDRVREIAGGAPDLVFHTALVPGVLPDLIRIVDGDADRVMSITDFDEEGLGVRTTGREAGLIPRYDALARYAQLAAEGRFTIPIAHTFPIHEWRTGFELSHGGRAHGKLVLLPVGD</sequence>
<keyword evidence="1" id="KW-0521">NADP</keyword>
<evidence type="ECO:0000313" key="4">
    <source>
        <dbReference type="Proteomes" id="UP001380365"/>
    </source>
</evidence>
<feature type="domain" description="Enoyl reductase (ER)" evidence="2">
    <location>
        <begin position="18"/>
        <end position="313"/>
    </location>
</feature>
<comment type="caution">
    <text evidence="3">The sequence shown here is derived from an EMBL/GenBank/DDBJ whole genome shotgun (WGS) entry which is preliminary data.</text>
</comment>
<dbReference type="Gene3D" id="3.90.180.10">
    <property type="entry name" value="Medium-chain alcohol dehydrogenases, catalytic domain"/>
    <property type="match status" value="1"/>
</dbReference>
<gene>
    <name evidence="3" type="ORF">WH159_06350</name>
</gene>
<protein>
    <submittedName>
        <fullName evidence="3">NADP-dependent oxidoreductase</fullName>
        <ecNumber evidence="3">1.-.-.-</ecNumber>
    </submittedName>
</protein>
<dbReference type="Proteomes" id="UP001380365">
    <property type="component" value="Unassembled WGS sequence"/>
</dbReference>
<keyword evidence="4" id="KW-1185">Reference proteome</keyword>
<keyword evidence="3" id="KW-0560">Oxidoreductase</keyword>